<proteinExistence type="predicted"/>
<name>A0ABX1TGA9_9PROT</name>
<gene>
    <name evidence="1" type="ORF">E4Q08_23320</name>
</gene>
<organism evidence="1 2">
    <name type="scientific">Candidatus Accumulibacter contiguus</name>
    <dbReference type="NCBI Taxonomy" id="2954381"/>
    <lineage>
        <taxon>Bacteria</taxon>
        <taxon>Pseudomonadati</taxon>
        <taxon>Pseudomonadota</taxon>
        <taxon>Betaproteobacteria</taxon>
        <taxon>Candidatus Accumulibacter</taxon>
    </lineage>
</organism>
<comment type="caution">
    <text evidence="1">The sequence shown here is derived from an EMBL/GenBank/DDBJ whole genome shotgun (WGS) entry which is preliminary data.</text>
</comment>
<reference evidence="1" key="1">
    <citation type="submission" date="2019-03" db="EMBL/GenBank/DDBJ databases">
        <title>Metabolic reconstructions from genomes of highly enriched 'Candidatus Accumulibacter' and 'Candidatus Competibacter' bioreactor populations.</title>
        <authorList>
            <person name="Annavajhala M.K."/>
            <person name="Welles L."/>
            <person name="Abbas B."/>
            <person name="Sorokin D."/>
            <person name="Park H."/>
            <person name="Van Loosdrecht M."/>
            <person name="Chandran K."/>
        </authorList>
    </citation>
    <scope>NUCLEOTIDE SEQUENCE</scope>
    <source>
        <strain evidence="1">SBR_L</strain>
    </source>
</reference>
<protein>
    <submittedName>
        <fullName evidence="1">Uncharacterized protein</fullName>
    </submittedName>
</protein>
<dbReference type="RefSeq" id="WP_169072177.1">
    <property type="nucleotide sequence ID" value="NZ_JAZKUC010000001.1"/>
</dbReference>
<evidence type="ECO:0000313" key="2">
    <source>
        <dbReference type="Proteomes" id="UP000886469"/>
    </source>
</evidence>
<sequence>MKTEAEIRIAGMQALISALGLVEAERFMVAVSRDRFNYTEWRRHGLPGMSLELLAQQANRHTEELNVQQGKPEGCGK</sequence>
<evidence type="ECO:0000313" key="1">
    <source>
        <dbReference type="EMBL" id="NMQ07951.1"/>
    </source>
</evidence>
<keyword evidence="2" id="KW-1185">Reference proteome</keyword>
<dbReference type="Proteomes" id="UP000886469">
    <property type="component" value="Unassembled WGS sequence"/>
</dbReference>
<dbReference type="EMBL" id="SPMX01000114">
    <property type="protein sequence ID" value="NMQ07951.1"/>
    <property type="molecule type" value="Genomic_DNA"/>
</dbReference>
<accession>A0ABX1TGA9</accession>